<keyword evidence="4" id="KW-0281">Fimbrium</keyword>
<dbReference type="PANTHER" id="PTHR33420">
    <property type="entry name" value="FIMBRIAL SUBUNIT ELFA-RELATED"/>
    <property type="match status" value="1"/>
</dbReference>
<comment type="subcellular location">
    <subcellularLocation>
        <location evidence="1">Fimbrium</location>
    </subcellularLocation>
</comment>
<evidence type="ECO:0008006" key="8">
    <source>
        <dbReference type="Google" id="ProtNLM"/>
    </source>
</evidence>
<name>A0A1Z9Z2J5_9GAMM</name>
<evidence type="ECO:0000313" key="7">
    <source>
        <dbReference type="Proteomes" id="UP000196536"/>
    </source>
</evidence>
<evidence type="ECO:0000256" key="5">
    <source>
        <dbReference type="SAM" id="SignalP"/>
    </source>
</evidence>
<sequence>MFYKNCSIAVISSLLFIGMAHANTGTITFNGALTSATCDVDIAGAASPTVTLPTLSINQLTAAAATAGTTGFTMSLSGCTGVDGKSVAAFFELGATVDASTGRLINTASTDAATNVQLQILDTDRTTPVAVGNTTQLSNNKFTNFANGASSLELPYAVRYYATGATTAGNVNSSVVYSLIYK</sequence>
<evidence type="ECO:0000313" key="6">
    <source>
        <dbReference type="EMBL" id="OUY08666.1"/>
    </source>
</evidence>
<dbReference type="OrthoDB" id="6494728at2"/>
<dbReference type="GO" id="GO:0043709">
    <property type="term" value="P:cell adhesion involved in single-species biofilm formation"/>
    <property type="evidence" value="ECO:0007669"/>
    <property type="project" value="TreeGrafter"/>
</dbReference>
<protein>
    <recommendedName>
        <fullName evidence="8">Fimbrial protein</fullName>
    </recommendedName>
</protein>
<dbReference type="SUPFAM" id="SSF49401">
    <property type="entry name" value="Bacterial adhesins"/>
    <property type="match status" value="1"/>
</dbReference>
<evidence type="ECO:0000256" key="2">
    <source>
        <dbReference type="ARBA" id="ARBA00006671"/>
    </source>
</evidence>
<feature type="chain" id="PRO_5011990026" description="Fimbrial protein" evidence="5">
    <location>
        <begin position="23"/>
        <end position="182"/>
    </location>
</feature>
<keyword evidence="7" id="KW-1185">Reference proteome</keyword>
<dbReference type="RefSeq" id="WP_087619330.1">
    <property type="nucleotide sequence ID" value="NZ_NEXX01000001.1"/>
</dbReference>
<dbReference type="InterPro" id="IPR008966">
    <property type="entry name" value="Adhesion_dom_sf"/>
</dbReference>
<feature type="signal peptide" evidence="5">
    <location>
        <begin position="1"/>
        <end position="22"/>
    </location>
</feature>
<proteinExistence type="inferred from homology"/>
<dbReference type="Gene3D" id="2.60.40.1090">
    <property type="entry name" value="Fimbrial-type adhesion domain"/>
    <property type="match status" value="1"/>
</dbReference>
<evidence type="ECO:0000256" key="4">
    <source>
        <dbReference type="ARBA" id="ARBA00023263"/>
    </source>
</evidence>
<dbReference type="InterPro" id="IPR039458">
    <property type="entry name" value="FimA-like"/>
</dbReference>
<dbReference type="EMBL" id="NEXX01000001">
    <property type="protein sequence ID" value="OUY08666.1"/>
    <property type="molecule type" value="Genomic_DNA"/>
</dbReference>
<gene>
    <name evidence="6" type="ORF">CAP51_03380</name>
</gene>
<dbReference type="PANTHER" id="PTHR33420:SF3">
    <property type="entry name" value="FIMBRIAL SUBUNIT ELFA"/>
    <property type="match status" value="1"/>
</dbReference>
<organism evidence="6 7">
    <name type="scientific">Acinetobacter populi</name>
    <dbReference type="NCBI Taxonomy" id="1582270"/>
    <lineage>
        <taxon>Bacteria</taxon>
        <taxon>Pseudomonadati</taxon>
        <taxon>Pseudomonadota</taxon>
        <taxon>Gammaproteobacteria</taxon>
        <taxon>Moraxellales</taxon>
        <taxon>Moraxellaceae</taxon>
        <taxon>Acinetobacter</taxon>
    </lineage>
</organism>
<evidence type="ECO:0000256" key="3">
    <source>
        <dbReference type="ARBA" id="ARBA00022729"/>
    </source>
</evidence>
<dbReference type="Proteomes" id="UP000196536">
    <property type="component" value="Unassembled WGS sequence"/>
</dbReference>
<dbReference type="InterPro" id="IPR036937">
    <property type="entry name" value="Adhesion_dom_fimbrial_sf"/>
</dbReference>
<dbReference type="InterPro" id="IPR050263">
    <property type="entry name" value="Bact_Fimbrial_Adh_Pro"/>
</dbReference>
<dbReference type="AlphaFoldDB" id="A0A1Z9Z2J5"/>
<reference evidence="6 7" key="1">
    <citation type="submission" date="2017-05" db="EMBL/GenBank/DDBJ databases">
        <title>Acinetobacter populi ANC 5415 (= PBJ7), whole genome shotgun sequencing project.</title>
        <authorList>
            <person name="Nemec A."/>
            <person name="Radolfova-Krizova L."/>
        </authorList>
    </citation>
    <scope>NUCLEOTIDE SEQUENCE [LARGE SCALE GENOMIC DNA]</scope>
    <source>
        <strain evidence="6 7">PBJ7</strain>
    </source>
</reference>
<accession>A0A1Z9Z2J5</accession>
<dbReference type="GO" id="GO:0009289">
    <property type="term" value="C:pilus"/>
    <property type="evidence" value="ECO:0007669"/>
    <property type="project" value="UniProtKB-SubCell"/>
</dbReference>
<comment type="similarity">
    <text evidence="2">Belongs to the fimbrial protein family.</text>
</comment>
<comment type="caution">
    <text evidence="6">The sequence shown here is derived from an EMBL/GenBank/DDBJ whole genome shotgun (WGS) entry which is preliminary data.</text>
</comment>
<dbReference type="Pfam" id="PF16970">
    <property type="entry name" value="FimA"/>
    <property type="match status" value="1"/>
</dbReference>
<keyword evidence="3 5" id="KW-0732">Signal</keyword>
<evidence type="ECO:0000256" key="1">
    <source>
        <dbReference type="ARBA" id="ARBA00004561"/>
    </source>
</evidence>